<evidence type="ECO:0000256" key="1">
    <source>
        <dbReference type="SAM" id="SignalP"/>
    </source>
</evidence>
<comment type="caution">
    <text evidence="2">The sequence shown here is derived from an EMBL/GenBank/DDBJ whole genome shotgun (WGS) entry which is preliminary data.</text>
</comment>
<keyword evidence="1" id="KW-0732">Signal</keyword>
<name>A0ABW3Y7G3_9FLAO</name>
<sequence length="235" mass="25324">MKKLNILILLAISLIAFSSCSDDDETLNYVTFADKTTTFGVDLDGTNTNTFKVYTTKIMGSTRTFDIQVSPSSTADPASYTVPSSVSVPGGSNEGSFDVTISDINIGENGKTLILELVPQDGVFLGQRLVLNVKQVCPNNEVILAIVFDEYPEESSWALFDANDVEIDAGSDYAGAESFTKAFCLENGTYTFVMYDAYGDGINAPGYYRLTNNGNVIVEGGGFETIESTTFTVSK</sequence>
<reference evidence="3" key="1">
    <citation type="journal article" date="2019" name="Int. J. Syst. Evol. Microbiol.">
        <title>The Global Catalogue of Microorganisms (GCM) 10K type strain sequencing project: providing services to taxonomists for standard genome sequencing and annotation.</title>
        <authorList>
            <consortium name="The Broad Institute Genomics Platform"/>
            <consortium name="The Broad Institute Genome Sequencing Center for Infectious Disease"/>
            <person name="Wu L."/>
            <person name="Ma J."/>
        </authorList>
    </citation>
    <scope>NUCLEOTIDE SEQUENCE [LARGE SCALE GENOMIC DNA]</scope>
    <source>
        <strain evidence="3">CCUG 61485</strain>
    </source>
</reference>
<dbReference type="Proteomes" id="UP001597201">
    <property type="component" value="Unassembled WGS sequence"/>
</dbReference>
<organism evidence="2 3">
    <name type="scientific">Namhaeicola litoreus</name>
    <dbReference type="NCBI Taxonomy" id="1052145"/>
    <lineage>
        <taxon>Bacteria</taxon>
        <taxon>Pseudomonadati</taxon>
        <taxon>Bacteroidota</taxon>
        <taxon>Flavobacteriia</taxon>
        <taxon>Flavobacteriales</taxon>
        <taxon>Flavobacteriaceae</taxon>
        <taxon>Namhaeicola</taxon>
    </lineage>
</organism>
<dbReference type="RefSeq" id="WP_377180157.1">
    <property type="nucleotide sequence ID" value="NZ_JBHTMY010000004.1"/>
</dbReference>
<protein>
    <recommendedName>
        <fullName evidence="4">DUF4382 domain-containing protein</fullName>
    </recommendedName>
</protein>
<keyword evidence="3" id="KW-1185">Reference proteome</keyword>
<evidence type="ECO:0008006" key="4">
    <source>
        <dbReference type="Google" id="ProtNLM"/>
    </source>
</evidence>
<feature type="signal peptide" evidence="1">
    <location>
        <begin position="1"/>
        <end position="21"/>
    </location>
</feature>
<feature type="chain" id="PRO_5046519007" description="DUF4382 domain-containing protein" evidence="1">
    <location>
        <begin position="22"/>
        <end position="235"/>
    </location>
</feature>
<dbReference type="EMBL" id="JBHTMY010000004">
    <property type="protein sequence ID" value="MFD1316780.1"/>
    <property type="molecule type" value="Genomic_DNA"/>
</dbReference>
<dbReference type="PROSITE" id="PS51257">
    <property type="entry name" value="PROKAR_LIPOPROTEIN"/>
    <property type="match status" value="1"/>
</dbReference>
<accession>A0ABW3Y7G3</accession>
<gene>
    <name evidence="2" type="ORF">ACFQ39_14235</name>
</gene>
<evidence type="ECO:0000313" key="3">
    <source>
        <dbReference type="Proteomes" id="UP001597201"/>
    </source>
</evidence>
<evidence type="ECO:0000313" key="2">
    <source>
        <dbReference type="EMBL" id="MFD1316780.1"/>
    </source>
</evidence>
<proteinExistence type="predicted"/>